<evidence type="ECO:0000256" key="5">
    <source>
        <dbReference type="ARBA" id="ARBA00022729"/>
    </source>
</evidence>
<keyword evidence="7" id="KW-0446">Lipid-binding</keyword>
<keyword evidence="10" id="KW-1185">Reference proteome</keyword>
<comment type="caution">
    <text evidence="9">The sequence shown here is derived from an EMBL/GenBank/DDBJ whole genome shotgun (WGS) entry which is preliminary data.</text>
</comment>
<feature type="signal peptide" evidence="8">
    <location>
        <begin position="1"/>
        <end position="22"/>
    </location>
</feature>
<dbReference type="InterPro" id="IPR008632">
    <property type="entry name" value="Gp-FAR-1"/>
</dbReference>
<accession>A0AAV5SXM6</accession>
<dbReference type="EMBL" id="BTSX01000002">
    <property type="protein sequence ID" value="GMS86738.1"/>
    <property type="molecule type" value="Genomic_DNA"/>
</dbReference>
<organism evidence="9 10">
    <name type="scientific">Pristionchus entomophagus</name>
    <dbReference type="NCBI Taxonomy" id="358040"/>
    <lineage>
        <taxon>Eukaryota</taxon>
        <taxon>Metazoa</taxon>
        <taxon>Ecdysozoa</taxon>
        <taxon>Nematoda</taxon>
        <taxon>Chromadorea</taxon>
        <taxon>Rhabditida</taxon>
        <taxon>Rhabditina</taxon>
        <taxon>Diplogasteromorpha</taxon>
        <taxon>Diplogasteroidea</taxon>
        <taxon>Neodiplogasteridae</taxon>
        <taxon>Pristionchus</taxon>
    </lineage>
</organism>
<comment type="subcellular location">
    <subcellularLocation>
        <location evidence="1">Secreted</location>
    </subcellularLocation>
</comment>
<reference evidence="9" key="1">
    <citation type="submission" date="2023-10" db="EMBL/GenBank/DDBJ databases">
        <title>Genome assembly of Pristionchus species.</title>
        <authorList>
            <person name="Yoshida K."/>
            <person name="Sommer R.J."/>
        </authorList>
    </citation>
    <scope>NUCLEOTIDE SEQUENCE</scope>
    <source>
        <strain evidence="9">RS0144</strain>
    </source>
</reference>
<name>A0AAV5SXM6_9BILA</name>
<dbReference type="Proteomes" id="UP001432027">
    <property type="component" value="Unassembled WGS sequence"/>
</dbReference>
<dbReference type="GO" id="GO:0005576">
    <property type="term" value="C:extracellular region"/>
    <property type="evidence" value="ECO:0007669"/>
    <property type="project" value="UniProtKB-SubCell"/>
</dbReference>
<dbReference type="AlphaFoldDB" id="A0AAV5SXM6"/>
<keyword evidence="6" id="KW-0175">Coiled coil</keyword>
<keyword evidence="5 8" id="KW-0732">Signal</keyword>
<protein>
    <recommendedName>
        <fullName evidence="3">Fatty-acid and retinol-binding protein 1</fullName>
    </recommendedName>
</protein>
<evidence type="ECO:0000256" key="1">
    <source>
        <dbReference type="ARBA" id="ARBA00004613"/>
    </source>
</evidence>
<gene>
    <name evidence="9" type="ORF">PENTCL1PPCAC_8913</name>
</gene>
<evidence type="ECO:0000313" key="9">
    <source>
        <dbReference type="EMBL" id="GMS86738.1"/>
    </source>
</evidence>
<evidence type="ECO:0000256" key="7">
    <source>
        <dbReference type="ARBA" id="ARBA00023121"/>
    </source>
</evidence>
<feature type="chain" id="PRO_5043741906" description="Fatty-acid and retinol-binding protein 1" evidence="8">
    <location>
        <begin position="23"/>
        <end position="184"/>
    </location>
</feature>
<dbReference type="GO" id="GO:0008289">
    <property type="term" value="F:lipid binding"/>
    <property type="evidence" value="ECO:0007669"/>
    <property type="project" value="UniProtKB-KW"/>
</dbReference>
<evidence type="ECO:0000256" key="4">
    <source>
        <dbReference type="ARBA" id="ARBA00022525"/>
    </source>
</evidence>
<evidence type="ECO:0000256" key="8">
    <source>
        <dbReference type="SAM" id="SignalP"/>
    </source>
</evidence>
<evidence type="ECO:0000256" key="6">
    <source>
        <dbReference type="ARBA" id="ARBA00023054"/>
    </source>
</evidence>
<dbReference type="Gene3D" id="1.20.120.1100">
    <property type="match status" value="1"/>
</dbReference>
<evidence type="ECO:0000256" key="2">
    <source>
        <dbReference type="ARBA" id="ARBA00006648"/>
    </source>
</evidence>
<dbReference type="Pfam" id="PF05823">
    <property type="entry name" value="Gp-FAR-1"/>
    <property type="match status" value="1"/>
</dbReference>
<proteinExistence type="inferred from homology"/>
<dbReference type="PANTHER" id="PTHR31418:SF7">
    <property type="entry name" value="FATTY-ACID AND RETINOL-BINDING PROTEIN 1"/>
    <property type="match status" value="1"/>
</dbReference>
<comment type="similarity">
    <text evidence="2">Belongs to the fatty-acid and retinol-binding protein (FARBP) family.</text>
</comment>
<dbReference type="PANTHER" id="PTHR31418">
    <property type="entry name" value="FATTY-ACID AND RETINOL-BINDING PROTEIN 1"/>
    <property type="match status" value="1"/>
</dbReference>
<evidence type="ECO:0000313" key="10">
    <source>
        <dbReference type="Proteomes" id="UP001432027"/>
    </source>
</evidence>
<evidence type="ECO:0000256" key="3">
    <source>
        <dbReference type="ARBA" id="ARBA00017453"/>
    </source>
</evidence>
<feature type="non-terminal residue" evidence="9">
    <location>
        <position position="1"/>
    </location>
</feature>
<sequence length="184" mass="20936">ASLQMTSISLFLCLLCIVFSYGAPVDENALGDFVKGDLTSELFSLMEGFEKFTPADLNYLKNILKDRETFASEHEILDKMRREKPELYEKFIKFLKPFYAKMKKLNLEAQQFFLQISEELSPSLSDNQEPSMESLMTIGFKVSSRYSALSDAAKESIKAEFPLIAKGFAFVADLEKSMAKMLEM</sequence>
<keyword evidence="4" id="KW-0964">Secreted</keyword>